<feature type="chain" id="PRO_5047010531" evidence="1">
    <location>
        <begin position="18"/>
        <end position="132"/>
    </location>
</feature>
<feature type="signal peptide" evidence="1">
    <location>
        <begin position="1"/>
        <end position="17"/>
    </location>
</feature>
<organism evidence="2 3">
    <name type="scientific">Necator americanus</name>
    <name type="common">Human hookworm</name>
    <dbReference type="NCBI Taxonomy" id="51031"/>
    <lineage>
        <taxon>Eukaryota</taxon>
        <taxon>Metazoa</taxon>
        <taxon>Ecdysozoa</taxon>
        <taxon>Nematoda</taxon>
        <taxon>Chromadorea</taxon>
        <taxon>Rhabditida</taxon>
        <taxon>Rhabditina</taxon>
        <taxon>Rhabditomorpha</taxon>
        <taxon>Strongyloidea</taxon>
        <taxon>Ancylostomatidae</taxon>
        <taxon>Bunostominae</taxon>
        <taxon>Necator</taxon>
    </lineage>
</organism>
<gene>
    <name evidence="2" type="primary">Necator_chrII.g7990</name>
    <name evidence="2" type="ORF">RB195_020196</name>
</gene>
<keyword evidence="3" id="KW-1185">Reference proteome</keyword>
<proteinExistence type="predicted"/>
<accession>A0ABR1CKH7</accession>
<dbReference type="EMBL" id="JAVFWL010000002">
    <property type="protein sequence ID" value="KAK6737955.1"/>
    <property type="molecule type" value="Genomic_DNA"/>
</dbReference>
<evidence type="ECO:0000256" key="1">
    <source>
        <dbReference type="SAM" id="SignalP"/>
    </source>
</evidence>
<evidence type="ECO:0000313" key="3">
    <source>
        <dbReference type="Proteomes" id="UP001303046"/>
    </source>
</evidence>
<reference evidence="2 3" key="1">
    <citation type="submission" date="2023-08" db="EMBL/GenBank/DDBJ databases">
        <title>A Necator americanus chromosomal reference genome.</title>
        <authorList>
            <person name="Ilik V."/>
            <person name="Petrzelkova K.J."/>
            <person name="Pardy F."/>
            <person name="Fuh T."/>
            <person name="Niatou-Singa F.S."/>
            <person name="Gouil Q."/>
            <person name="Baker L."/>
            <person name="Ritchie M.E."/>
            <person name="Jex A.R."/>
            <person name="Gazzola D."/>
            <person name="Li H."/>
            <person name="Toshio Fujiwara R."/>
            <person name="Zhan B."/>
            <person name="Aroian R.V."/>
            <person name="Pafco B."/>
            <person name="Schwarz E.M."/>
        </authorList>
    </citation>
    <scope>NUCLEOTIDE SEQUENCE [LARGE SCALE GENOMIC DNA]</scope>
    <source>
        <strain evidence="2 3">Aroian</strain>
        <tissue evidence="2">Whole animal</tissue>
    </source>
</reference>
<dbReference type="PROSITE" id="PS51257">
    <property type="entry name" value="PROKAR_LIPOPROTEIN"/>
    <property type="match status" value="1"/>
</dbReference>
<sequence length="132" mass="14229">MQKLAVFFLALVLLACAEQKCKVDKDCSPGDKCDGGSCTWNHPALAISQFEGNRLIVESCLASTRIKTGDAYFHQSDVYSDTVAECFGTRVGPYNDLRGPADDQDRSLVLDYGGSLDTPPDTVSAYVTRPAG</sequence>
<keyword evidence="1" id="KW-0732">Signal</keyword>
<protein>
    <submittedName>
        <fullName evidence="2">Uncharacterized protein</fullName>
    </submittedName>
</protein>
<name>A0ABR1CKH7_NECAM</name>
<evidence type="ECO:0000313" key="2">
    <source>
        <dbReference type="EMBL" id="KAK6737955.1"/>
    </source>
</evidence>
<comment type="caution">
    <text evidence="2">The sequence shown here is derived from an EMBL/GenBank/DDBJ whole genome shotgun (WGS) entry which is preliminary data.</text>
</comment>
<dbReference type="Proteomes" id="UP001303046">
    <property type="component" value="Unassembled WGS sequence"/>
</dbReference>